<name>A0A0F6QWJ1_9CORY</name>
<sequence>MVAFGIGPYPGSNVAEAADIILSETGGLPHLPQFPDRGLGSDLVGRTAAVLSDVPLDRGPRSWRITDRPQLITHQLRDQLERDLDAVQEVWGEDLERVKVQVVGPWTMAAALELPNGHRVLTDYGAVRDVHGELQVGIAKHCQDVARRFNAEVILQLDEPMLADALRGLPGTTDFDPVRPVPAEVALDTLERFEPDYLHLGTPLWEIPVGTPLLEFAGLDTPEHLDGLGQWLDAGNRVGLGLHRKASAREAAIELARHMDRLGLQKELLATAVDVYPVEVEGAKDYAYVAEVAEILGRDAGDL</sequence>
<dbReference type="OrthoDB" id="5242426at2"/>
<protein>
    <submittedName>
        <fullName evidence="1">Uncharacterized protein</fullName>
    </submittedName>
</protein>
<evidence type="ECO:0000313" key="1">
    <source>
        <dbReference type="EMBL" id="AKE38990.1"/>
    </source>
</evidence>
<dbReference type="HOGENOM" id="CLU_065357_0_0_11"/>
<dbReference type="RefSeq" id="WP_035105611.1">
    <property type="nucleotide sequence ID" value="NZ_CP011311.1"/>
</dbReference>
<evidence type="ECO:0000313" key="2">
    <source>
        <dbReference type="Proteomes" id="UP000033566"/>
    </source>
</evidence>
<dbReference type="KEGG" id="ccj:UL81_05090"/>
<dbReference type="STRING" id="161896.UL81_05090"/>
<reference evidence="1 2" key="1">
    <citation type="journal article" date="2015" name="Genome Announc.">
        <title>Complete Genome Sequence of Corynebacterium camporealensis DSM 44610, Isolated from the Milk of a Manchega Sheep with Subclinical Mastitis.</title>
        <authorList>
            <person name="Ruckert C."/>
            <person name="Albersmeier A."/>
            <person name="Winkler A."/>
            <person name="Tauch A."/>
        </authorList>
    </citation>
    <scope>NUCLEOTIDE SEQUENCE [LARGE SCALE GENOMIC DNA]</scope>
    <source>
        <strain evidence="1 2">DSM 44610</strain>
    </source>
</reference>
<dbReference type="Proteomes" id="UP000033566">
    <property type="component" value="Chromosome"/>
</dbReference>
<dbReference type="SUPFAM" id="SSF51726">
    <property type="entry name" value="UROD/MetE-like"/>
    <property type="match status" value="1"/>
</dbReference>
<dbReference type="PATRIC" id="fig|161896.4.peg.1001"/>
<gene>
    <name evidence="1" type="ORF">UL81_05090</name>
</gene>
<organism evidence="1 2">
    <name type="scientific">Corynebacterium camporealensis</name>
    <dbReference type="NCBI Taxonomy" id="161896"/>
    <lineage>
        <taxon>Bacteria</taxon>
        <taxon>Bacillati</taxon>
        <taxon>Actinomycetota</taxon>
        <taxon>Actinomycetes</taxon>
        <taxon>Mycobacteriales</taxon>
        <taxon>Corynebacteriaceae</taxon>
        <taxon>Corynebacterium</taxon>
    </lineage>
</organism>
<dbReference type="InterPro" id="IPR038071">
    <property type="entry name" value="UROD/MetE-like_sf"/>
</dbReference>
<keyword evidence="2" id="KW-1185">Reference proteome</keyword>
<accession>A0A0F6QWJ1</accession>
<dbReference type="EMBL" id="CP011311">
    <property type="protein sequence ID" value="AKE38990.1"/>
    <property type="molecule type" value="Genomic_DNA"/>
</dbReference>
<dbReference type="AlphaFoldDB" id="A0A0F6QWJ1"/>
<proteinExistence type="predicted"/>